<keyword evidence="7 12" id="KW-0863">Zinc-finger</keyword>
<dbReference type="PANTHER" id="PTHR45977">
    <property type="entry name" value="TARGET OF ERK KINASE MPK-1"/>
    <property type="match status" value="1"/>
</dbReference>
<feature type="region of interest" description="Disordered" evidence="13">
    <location>
        <begin position="8"/>
        <end position="31"/>
    </location>
</feature>
<dbReference type="InterPro" id="IPR001841">
    <property type="entry name" value="Znf_RING"/>
</dbReference>
<evidence type="ECO:0000256" key="9">
    <source>
        <dbReference type="ARBA" id="ARBA00022833"/>
    </source>
</evidence>
<evidence type="ECO:0000256" key="3">
    <source>
        <dbReference type="ARBA" id="ARBA00012483"/>
    </source>
</evidence>
<dbReference type="SMART" id="SM00184">
    <property type="entry name" value="RING"/>
    <property type="match status" value="1"/>
</dbReference>
<evidence type="ECO:0000256" key="8">
    <source>
        <dbReference type="ARBA" id="ARBA00022786"/>
    </source>
</evidence>
<keyword evidence="6" id="KW-0479">Metal-binding</keyword>
<evidence type="ECO:0000256" key="6">
    <source>
        <dbReference type="ARBA" id="ARBA00022723"/>
    </source>
</evidence>
<evidence type="ECO:0000313" key="16">
    <source>
        <dbReference type="Proteomes" id="UP000326396"/>
    </source>
</evidence>
<dbReference type="GO" id="GO:0016020">
    <property type="term" value="C:membrane"/>
    <property type="evidence" value="ECO:0007669"/>
    <property type="project" value="UniProtKB-SubCell"/>
</dbReference>
<keyword evidence="9" id="KW-0862">Zinc</keyword>
<sequence length="161" mass="18537">MRLVVFRTNVPNNTNMRSRPTQPPQQQHSELTPNQQIKALKKLKKQIFNPTPKKIIKRLGRFYRQNDAAGNQKTDKKLEEDDDDDDKKCVVCLEYFEPKEAVMVTPCNHMFHEDCILPWIRSNGKCPVCRFSFCDDSGSSSTSDGNLVDDRLTNDVLSFVT</sequence>
<evidence type="ECO:0000256" key="11">
    <source>
        <dbReference type="ARBA" id="ARBA00023136"/>
    </source>
</evidence>
<dbReference type="EC" id="2.3.2.27" evidence="3"/>
<dbReference type="Gene3D" id="3.30.40.10">
    <property type="entry name" value="Zinc/RING finger domain, C3HC4 (zinc finger)"/>
    <property type="match status" value="1"/>
</dbReference>
<keyword evidence="11" id="KW-0472">Membrane</keyword>
<keyword evidence="16" id="KW-1185">Reference proteome</keyword>
<dbReference type="EMBL" id="SZYD01000002">
    <property type="protein sequence ID" value="KAD7117446.1"/>
    <property type="molecule type" value="Genomic_DNA"/>
</dbReference>
<dbReference type="GO" id="GO:0006511">
    <property type="term" value="P:ubiquitin-dependent protein catabolic process"/>
    <property type="evidence" value="ECO:0007669"/>
    <property type="project" value="TreeGrafter"/>
</dbReference>
<dbReference type="GO" id="GO:0008270">
    <property type="term" value="F:zinc ion binding"/>
    <property type="evidence" value="ECO:0007669"/>
    <property type="project" value="UniProtKB-KW"/>
</dbReference>
<evidence type="ECO:0000313" key="15">
    <source>
        <dbReference type="EMBL" id="KAD7117446.1"/>
    </source>
</evidence>
<reference evidence="15 16" key="1">
    <citation type="submission" date="2019-05" db="EMBL/GenBank/DDBJ databases">
        <title>Mikania micrantha, genome provides insights into the molecular mechanism of rapid growth.</title>
        <authorList>
            <person name="Liu B."/>
        </authorList>
    </citation>
    <scope>NUCLEOTIDE SEQUENCE [LARGE SCALE GENOMIC DNA]</scope>
    <source>
        <strain evidence="15">NLD-2019</strain>
        <tissue evidence="15">Leaf</tissue>
    </source>
</reference>
<dbReference type="InterPro" id="IPR013083">
    <property type="entry name" value="Znf_RING/FYVE/PHD"/>
</dbReference>
<evidence type="ECO:0000256" key="2">
    <source>
        <dbReference type="ARBA" id="ARBA00004141"/>
    </source>
</evidence>
<protein>
    <recommendedName>
        <fullName evidence="3">RING-type E3 ubiquitin transferase</fullName>
        <ecNumber evidence="3">2.3.2.27</ecNumber>
    </recommendedName>
</protein>
<accession>A0A5N6PX17</accession>
<evidence type="ECO:0000256" key="4">
    <source>
        <dbReference type="ARBA" id="ARBA00022679"/>
    </source>
</evidence>
<comment type="subcellular location">
    <subcellularLocation>
        <location evidence="2">Membrane</location>
        <topology evidence="2">Multi-pass membrane protein</topology>
    </subcellularLocation>
</comment>
<evidence type="ECO:0000259" key="14">
    <source>
        <dbReference type="PROSITE" id="PS50089"/>
    </source>
</evidence>
<dbReference type="GO" id="GO:0016567">
    <property type="term" value="P:protein ubiquitination"/>
    <property type="evidence" value="ECO:0007669"/>
    <property type="project" value="TreeGrafter"/>
</dbReference>
<dbReference type="FunFam" id="3.30.40.10:FF:000468">
    <property type="entry name" value="RING/U-box superfamily protein"/>
    <property type="match status" value="1"/>
</dbReference>
<evidence type="ECO:0000256" key="12">
    <source>
        <dbReference type="PROSITE-ProRule" id="PRU00175"/>
    </source>
</evidence>
<evidence type="ECO:0000256" key="7">
    <source>
        <dbReference type="ARBA" id="ARBA00022771"/>
    </source>
</evidence>
<dbReference type="Proteomes" id="UP000326396">
    <property type="component" value="Linkage Group LG10"/>
</dbReference>
<keyword evidence="4" id="KW-0808">Transferase</keyword>
<keyword evidence="5" id="KW-0812">Transmembrane</keyword>
<dbReference type="GO" id="GO:0061630">
    <property type="term" value="F:ubiquitin protein ligase activity"/>
    <property type="evidence" value="ECO:0007669"/>
    <property type="project" value="UniProtKB-EC"/>
</dbReference>
<evidence type="ECO:0000256" key="10">
    <source>
        <dbReference type="ARBA" id="ARBA00022989"/>
    </source>
</evidence>
<dbReference type="PANTHER" id="PTHR45977:SF4">
    <property type="entry name" value="RING-TYPE DOMAIN-CONTAINING PROTEIN"/>
    <property type="match status" value="1"/>
</dbReference>
<dbReference type="OrthoDB" id="8062037at2759"/>
<gene>
    <name evidence="15" type="ORF">E3N88_04714</name>
</gene>
<dbReference type="Pfam" id="PF13639">
    <property type="entry name" value="zf-RING_2"/>
    <property type="match status" value="1"/>
</dbReference>
<feature type="domain" description="RING-type" evidence="14">
    <location>
        <begin position="89"/>
        <end position="130"/>
    </location>
</feature>
<comment type="caution">
    <text evidence="15">The sequence shown here is derived from an EMBL/GenBank/DDBJ whole genome shotgun (WGS) entry which is preliminary data.</text>
</comment>
<dbReference type="AlphaFoldDB" id="A0A5N6PX17"/>
<keyword evidence="10" id="KW-1133">Transmembrane helix</keyword>
<comment type="catalytic activity">
    <reaction evidence="1">
        <text>S-ubiquitinyl-[E2 ubiquitin-conjugating enzyme]-L-cysteine + [acceptor protein]-L-lysine = [E2 ubiquitin-conjugating enzyme]-L-cysteine + N(6)-ubiquitinyl-[acceptor protein]-L-lysine.</text>
        <dbReference type="EC" id="2.3.2.27"/>
    </reaction>
</comment>
<name>A0A5N6PX17_9ASTR</name>
<proteinExistence type="predicted"/>
<keyword evidence="8" id="KW-0833">Ubl conjugation pathway</keyword>
<evidence type="ECO:0000256" key="5">
    <source>
        <dbReference type="ARBA" id="ARBA00022692"/>
    </source>
</evidence>
<dbReference type="PROSITE" id="PS50089">
    <property type="entry name" value="ZF_RING_2"/>
    <property type="match status" value="1"/>
</dbReference>
<evidence type="ECO:0000256" key="1">
    <source>
        <dbReference type="ARBA" id="ARBA00000900"/>
    </source>
</evidence>
<dbReference type="SUPFAM" id="SSF57850">
    <property type="entry name" value="RING/U-box"/>
    <property type="match status" value="1"/>
</dbReference>
<organism evidence="15 16">
    <name type="scientific">Mikania micrantha</name>
    <name type="common">bitter vine</name>
    <dbReference type="NCBI Taxonomy" id="192012"/>
    <lineage>
        <taxon>Eukaryota</taxon>
        <taxon>Viridiplantae</taxon>
        <taxon>Streptophyta</taxon>
        <taxon>Embryophyta</taxon>
        <taxon>Tracheophyta</taxon>
        <taxon>Spermatophyta</taxon>
        <taxon>Magnoliopsida</taxon>
        <taxon>eudicotyledons</taxon>
        <taxon>Gunneridae</taxon>
        <taxon>Pentapetalae</taxon>
        <taxon>asterids</taxon>
        <taxon>campanulids</taxon>
        <taxon>Asterales</taxon>
        <taxon>Asteraceae</taxon>
        <taxon>Asteroideae</taxon>
        <taxon>Heliantheae alliance</taxon>
        <taxon>Eupatorieae</taxon>
        <taxon>Mikania</taxon>
    </lineage>
</organism>
<evidence type="ECO:0000256" key="13">
    <source>
        <dbReference type="SAM" id="MobiDB-lite"/>
    </source>
</evidence>
<feature type="compositionally biased region" description="Polar residues" evidence="13">
    <location>
        <begin position="9"/>
        <end position="31"/>
    </location>
</feature>